<sequence length="155" mass="18607">MVKFTKLNCRKFYDLSEYTPRVNFEIGNKSNLGFFLFLSLTLRAFFERFKKSIESDTPWENLTPIVQDRKLLNLFFCRLGYISLYKGLYRNNLGIKFYFDVKNIFLITIFLDNIFCYPHDNKTGGDQFDNKICYQLITKPGRPERNRKQDSREKM</sequence>
<name>A0A3M7QTM5_BRAPC</name>
<keyword evidence="2" id="KW-1185">Reference proteome</keyword>
<accession>A0A3M7QTM5</accession>
<dbReference type="EMBL" id="REGN01005110">
    <property type="protein sequence ID" value="RNA14787.1"/>
    <property type="molecule type" value="Genomic_DNA"/>
</dbReference>
<gene>
    <name evidence="1" type="ORF">BpHYR1_045845</name>
</gene>
<evidence type="ECO:0000313" key="2">
    <source>
        <dbReference type="Proteomes" id="UP000276133"/>
    </source>
</evidence>
<comment type="caution">
    <text evidence="1">The sequence shown here is derived from an EMBL/GenBank/DDBJ whole genome shotgun (WGS) entry which is preliminary data.</text>
</comment>
<dbReference type="Proteomes" id="UP000276133">
    <property type="component" value="Unassembled WGS sequence"/>
</dbReference>
<dbReference type="AlphaFoldDB" id="A0A3M7QTM5"/>
<protein>
    <submittedName>
        <fullName evidence="1">Uncharacterized protein</fullName>
    </submittedName>
</protein>
<reference evidence="1 2" key="1">
    <citation type="journal article" date="2018" name="Sci. Rep.">
        <title>Genomic signatures of local adaptation to the degree of environmental predictability in rotifers.</title>
        <authorList>
            <person name="Franch-Gras L."/>
            <person name="Hahn C."/>
            <person name="Garcia-Roger E.M."/>
            <person name="Carmona M.J."/>
            <person name="Serra M."/>
            <person name="Gomez A."/>
        </authorList>
    </citation>
    <scope>NUCLEOTIDE SEQUENCE [LARGE SCALE GENOMIC DNA]</scope>
    <source>
        <strain evidence="1">HYR1</strain>
    </source>
</reference>
<evidence type="ECO:0000313" key="1">
    <source>
        <dbReference type="EMBL" id="RNA14787.1"/>
    </source>
</evidence>
<organism evidence="1 2">
    <name type="scientific">Brachionus plicatilis</name>
    <name type="common">Marine rotifer</name>
    <name type="synonym">Brachionus muelleri</name>
    <dbReference type="NCBI Taxonomy" id="10195"/>
    <lineage>
        <taxon>Eukaryota</taxon>
        <taxon>Metazoa</taxon>
        <taxon>Spiralia</taxon>
        <taxon>Gnathifera</taxon>
        <taxon>Rotifera</taxon>
        <taxon>Eurotatoria</taxon>
        <taxon>Monogononta</taxon>
        <taxon>Pseudotrocha</taxon>
        <taxon>Ploima</taxon>
        <taxon>Brachionidae</taxon>
        <taxon>Brachionus</taxon>
    </lineage>
</organism>
<proteinExistence type="predicted"/>